<dbReference type="EMBL" id="CAOQHR010000002">
    <property type="protein sequence ID" value="CAI6294286.1"/>
    <property type="molecule type" value="Genomic_DNA"/>
</dbReference>
<accession>A0A9W4U461</accession>
<organism evidence="1 2">
    <name type="scientific">Periconia digitata</name>
    <dbReference type="NCBI Taxonomy" id="1303443"/>
    <lineage>
        <taxon>Eukaryota</taxon>
        <taxon>Fungi</taxon>
        <taxon>Dikarya</taxon>
        <taxon>Ascomycota</taxon>
        <taxon>Pezizomycotina</taxon>
        <taxon>Dothideomycetes</taxon>
        <taxon>Pleosporomycetidae</taxon>
        <taxon>Pleosporales</taxon>
        <taxon>Massarineae</taxon>
        <taxon>Periconiaceae</taxon>
        <taxon>Periconia</taxon>
    </lineage>
</organism>
<proteinExistence type="predicted"/>
<evidence type="ECO:0000313" key="1">
    <source>
        <dbReference type="EMBL" id="CAI6294286.1"/>
    </source>
</evidence>
<evidence type="ECO:0000313" key="2">
    <source>
        <dbReference type="Proteomes" id="UP001152607"/>
    </source>
</evidence>
<sequence length="60" mass="7031">MPHPRSRTTQRGGKGRYRRARVLLGKAGLSELAWVDWVLDEELRVGHYVEYYGIVCVWRS</sequence>
<reference evidence="1" key="1">
    <citation type="submission" date="2023-01" db="EMBL/GenBank/DDBJ databases">
        <authorList>
            <person name="Van Ghelder C."/>
            <person name="Rancurel C."/>
        </authorList>
    </citation>
    <scope>NUCLEOTIDE SEQUENCE</scope>
    <source>
        <strain evidence="1">CNCM I-4278</strain>
    </source>
</reference>
<gene>
    <name evidence="1" type="ORF">PDIGIT_LOCUS2581</name>
</gene>
<protein>
    <submittedName>
        <fullName evidence="1">Uncharacterized protein</fullName>
    </submittedName>
</protein>
<comment type="caution">
    <text evidence="1">The sequence shown here is derived from an EMBL/GenBank/DDBJ whole genome shotgun (WGS) entry which is preliminary data.</text>
</comment>
<dbReference type="AlphaFoldDB" id="A0A9W4U461"/>
<dbReference type="Proteomes" id="UP001152607">
    <property type="component" value="Unassembled WGS sequence"/>
</dbReference>
<name>A0A9W4U461_9PLEO</name>
<keyword evidence="2" id="KW-1185">Reference proteome</keyword>